<evidence type="ECO:0000256" key="1">
    <source>
        <dbReference type="SAM" id="Phobius"/>
    </source>
</evidence>
<accession>A0ABV4MQQ4</accession>
<organism evidence="2 3">
    <name type="scientific">Vibrio pomeroyi</name>
    <dbReference type="NCBI Taxonomy" id="198832"/>
    <lineage>
        <taxon>Bacteria</taxon>
        <taxon>Pseudomonadati</taxon>
        <taxon>Pseudomonadota</taxon>
        <taxon>Gammaproteobacteria</taxon>
        <taxon>Vibrionales</taxon>
        <taxon>Vibrionaceae</taxon>
        <taxon>Vibrio</taxon>
    </lineage>
</organism>
<proteinExistence type="predicted"/>
<protein>
    <recommendedName>
        <fullName evidence="4">Integral membrane protein</fullName>
    </recommendedName>
</protein>
<keyword evidence="3" id="KW-1185">Reference proteome</keyword>
<keyword evidence="1" id="KW-0812">Transmembrane</keyword>
<dbReference type="Proteomes" id="UP001570071">
    <property type="component" value="Unassembled WGS sequence"/>
</dbReference>
<feature type="transmembrane region" description="Helical" evidence="1">
    <location>
        <begin position="139"/>
        <end position="159"/>
    </location>
</feature>
<evidence type="ECO:0000313" key="3">
    <source>
        <dbReference type="Proteomes" id="UP001570071"/>
    </source>
</evidence>
<dbReference type="RefSeq" id="WP_372121850.1">
    <property type="nucleotide sequence ID" value="NZ_JBFSSG010000001.1"/>
</dbReference>
<evidence type="ECO:0000313" key="2">
    <source>
        <dbReference type="EMBL" id="MEZ8719446.1"/>
    </source>
</evidence>
<keyword evidence="1" id="KW-1133">Transmembrane helix</keyword>
<feature type="transmembrane region" description="Helical" evidence="1">
    <location>
        <begin position="179"/>
        <end position="195"/>
    </location>
</feature>
<reference evidence="2 3" key="1">
    <citation type="journal article" date="2024" name="ISME J.">
        <title>Tailless and filamentous prophages are predominant in marine Vibrio.</title>
        <authorList>
            <person name="Steensen K."/>
            <person name="Seneca J."/>
            <person name="Bartlau N."/>
            <person name="Yu X.A."/>
            <person name="Hussain F.A."/>
            <person name="Polz M.F."/>
        </authorList>
    </citation>
    <scope>NUCLEOTIDE SEQUENCE [LARGE SCALE GENOMIC DNA]</scope>
    <source>
        <strain evidence="2 3">10N.239.312.F12</strain>
    </source>
</reference>
<feature type="transmembrane region" description="Helical" evidence="1">
    <location>
        <begin position="202"/>
        <end position="221"/>
    </location>
</feature>
<keyword evidence="1" id="KW-0472">Membrane</keyword>
<name>A0ABV4MQQ4_9VIBR</name>
<feature type="transmembrane region" description="Helical" evidence="1">
    <location>
        <begin position="105"/>
        <end position="127"/>
    </location>
</feature>
<feature type="transmembrane region" description="Helical" evidence="1">
    <location>
        <begin position="12"/>
        <end position="38"/>
    </location>
</feature>
<sequence length="270" mass="29165">MAAWILETLTELLTSAGVFLGFVFFLYFLQVLACGLAMRQFGGKGIYLSAIVGTPVHEISHAVMCLPFRHKIDEISLFKPDGSGTLGYVTHSYNPSSLWQEIGNFFIGAAPLFGGTATIYLLTSLLLPNSQEIFQTIQASVETYVSVSGVISFFTALYAALSDLASVLFVTAKAEPLRFALWAYLTASVSLHLSPSPVDMKGSVKGFILLVLVIAGLRYISYSTGEALFDHLDGIFLSLSVTYSLCILLAAGMALIFFVLSLISPKEQGN</sequence>
<dbReference type="EMBL" id="JBFSSG010000001">
    <property type="protein sequence ID" value="MEZ8719446.1"/>
    <property type="molecule type" value="Genomic_DNA"/>
</dbReference>
<evidence type="ECO:0008006" key="4">
    <source>
        <dbReference type="Google" id="ProtNLM"/>
    </source>
</evidence>
<comment type="caution">
    <text evidence="2">The sequence shown here is derived from an EMBL/GenBank/DDBJ whole genome shotgun (WGS) entry which is preliminary data.</text>
</comment>
<feature type="transmembrane region" description="Helical" evidence="1">
    <location>
        <begin position="241"/>
        <end position="263"/>
    </location>
</feature>
<gene>
    <name evidence="2" type="ORF">AB6D66_00110</name>
</gene>